<dbReference type="VEuPathDB" id="AmoebaDB:EDI_273920"/>
<feature type="coiled-coil region" evidence="1">
    <location>
        <begin position="609"/>
        <end position="700"/>
    </location>
</feature>
<name>B0EAB7_ENTDS</name>
<dbReference type="GeneID" id="5880223"/>
<dbReference type="EMBL" id="DS548445">
    <property type="protein sequence ID" value="EDR28530.1"/>
    <property type="molecule type" value="Genomic_DNA"/>
</dbReference>
<evidence type="ECO:0000313" key="3">
    <source>
        <dbReference type="EMBL" id="EDR28530.1"/>
    </source>
</evidence>
<protein>
    <submittedName>
        <fullName evidence="3">E3 ubiquitin protein ligase BRE1A, putative</fullName>
        <ecNumber evidence="3">3.4.21.53</ecNumber>
    </submittedName>
</protein>
<dbReference type="eggNOG" id="KOG1836">
    <property type="taxonomic scope" value="Eukaryota"/>
</dbReference>
<dbReference type="GO" id="GO:0004252">
    <property type="term" value="F:serine-type endopeptidase activity"/>
    <property type="evidence" value="ECO:0007669"/>
    <property type="project" value="UniProtKB-EC"/>
</dbReference>
<organism evidence="4">
    <name type="scientific">Entamoeba dispar (strain ATCC PRA-260 / SAW760)</name>
    <dbReference type="NCBI Taxonomy" id="370354"/>
    <lineage>
        <taxon>Eukaryota</taxon>
        <taxon>Amoebozoa</taxon>
        <taxon>Evosea</taxon>
        <taxon>Archamoebae</taxon>
        <taxon>Mastigamoebida</taxon>
        <taxon>Entamoebidae</taxon>
        <taxon>Entamoeba</taxon>
    </lineage>
</organism>
<keyword evidence="1" id="KW-0175">Coiled coil</keyword>
<reference evidence="4" key="1">
    <citation type="submission" date="2007-12" db="EMBL/GenBank/DDBJ databases">
        <title>Annotation of Entamoeba dispar SAW760.</title>
        <authorList>
            <person name="Lorenzi H."/>
            <person name="Inman J."/>
            <person name="Schobel S."/>
            <person name="Amedeo P."/>
            <person name="Caler E."/>
        </authorList>
    </citation>
    <scope>NUCLEOTIDE SEQUENCE [LARGE SCALE GENOMIC DNA]</scope>
    <source>
        <strain evidence="4">ATCC PRA-260 / SAW760</strain>
    </source>
</reference>
<feature type="region of interest" description="Disordered" evidence="2">
    <location>
        <begin position="1"/>
        <end position="22"/>
    </location>
</feature>
<evidence type="ECO:0000256" key="2">
    <source>
        <dbReference type="SAM" id="MobiDB-lite"/>
    </source>
</evidence>
<keyword evidence="3" id="KW-0378">Hydrolase</keyword>
<dbReference type="Proteomes" id="UP000008076">
    <property type="component" value="Unassembled WGS sequence"/>
</dbReference>
<feature type="coiled-coil region" evidence="1">
    <location>
        <begin position="235"/>
        <end position="332"/>
    </location>
</feature>
<dbReference type="AlphaFoldDB" id="B0EAB7"/>
<dbReference type="RefSeq" id="XP_001735283.1">
    <property type="nucleotide sequence ID" value="XM_001735231.1"/>
</dbReference>
<evidence type="ECO:0000313" key="4">
    <source>
        <dbReference type="Proteomes" id="UP000008076"/>
    </source>
</evidence>
<sequence length="701" mass="83201">MDKKIDKERERFEKEKKEWAEKEKKYNEQIAALKKGKKTSFFGKKDEAQQEAERLQLINEVQEQMAEEYRTKVDTMKENTKMMLEQNNQLEEEIKKKNQLIDDLQKSLSRSGVNWDAVKNNLEKRIEETKESITKKSLEEVKKNNKDPLSGEISSEAATMIQNLKIIIPELIKEIRDELIKIIECGSNEINEQSKVSELMERIVKLENERVGKVFIEKEKYEEMQQNIQASTEKEKYYKEANEKLEKTLKEKEETFKINFDNKVQQIKEETEKNIRSQVEEEWKNENEELKQKEVTLRGLLEKSTETLEKERAQLQKDNAAINNAKVELQVKVSDMTNEISELKTYIEELETGKKMSTNIENEMNEIKTTNCNLEMRFEELQCENDFLKGSNEENKLKIRELQNKLDEVMVQREQYEKEKKEIIQQMKQNKNEEKKSEKEKGQLNEVIEELKKEIKEIKEQQEDEKKKYEDEIEEQKKNIKIQEENVKEKEDEIENLKMKMRQSEEIMQQRIYEMKNNKNASLGKLQLELTKLQNELEKAKKEISEITEMNNKYSVLLTAARAAEERNKKEKEDQKKRINQIESFTSPMKKKSTNFIGEEQVKLLGDKIGELQLEKSKYLEDIETLEKSIVLKEQELQIWKSETINKYLKSVFGKSIGKKGVKEVVEQLQNVLQDVVTQNIHLQQEVDQLHSEIIQLKQKQ</sequence>
<dbReference type="KEGG" id="edi:EDI_273920"/>
<evidence type="ECO:0000256" key="1">
    <source>
        <dbReference type="SAM" id="Coils"/>
    </source>
</evidence>
<accession>B0EAB7</accession>
<keyword evidence="4" id="KW-1185">Reference proteome</keyword>
<dbReference type="EC" id="3.4.21.53" evidence="3"/>
<dbReference type="OMA" id="ETSHFMT"/>
<feature type="region of interest" description="Disordered" evidence="2">
    <location>
        <begin position="459"/>
        <end position="480"/>
    </location>
</feature>
<gene>
    <name evidence="3" type="ORF">EDI_273920</name>
</gene>
<proteinExistence type="predicted"/>
<dbReference type="OrthoDB" id="30535at2759"/>